<sequence>MNCKIHPTFFYPIIKHYIGFKNEKNSTKEFYFLSLPKSVHNAYQHRRKISLLKVSLLMRYSIVASTVVDSEVWRYRDWTKDVDK</sequence>
<accession>A0A1J1ICG8</accession>
<dbReference type="AlphaFoldDB" id="A0A1J1ICG8"/>
<name>A0A1J1ICG8_9DIPT</name>
<reference evidence="1 2" key="1">
    <citation type="submission" date="2015-04" db="EMBL/GenBank/DDBJ databases">
        <authorList>
            <person name="Syromyatnikov M.Y."/>
            <person name="Popov V.N."/>
        </authorList>
    </citation>
    <scope>NUCLEOTIDE SEQUENCE [LARGE SCALE GENOMIC DNA]</scope>
</reference>
<evidence type="ECO:0000313" key="2">
    <source>
        <dbReference type="Proteomes" id="UP000183832"/>
    </source>
</evidence>
<protein>
    <submittedName>
        <fullName evidence="1">CLUMA_CG010839, isoform A</fullName>
    </submittedName>
</protein>
<organism evidence="1 2">
    <name type="scientific">Clunio marinus</name>
    <dbReference type="NCBI Taxonomy" id="568069"/>
    <lineage>
        <taxon>Eukaryota</taxon>
        <taxon>Metazoa</taxon>
        <taxon>Ecdysozoa</taxon>
        <taxon>Arthropoda</taxon>
        <taxon>Hexapoda</taxon>
        <taxon>Insecta</taxon>
        <taxon>Pterygota</taxon>
        <taxon>Neoptera</taxon>
        <taxon>Endopterygota</taxon>
        <taxon>Diptera</taxon>
        <taxon>Nematocera</taxon>
        <taxon>Chironomoidea</taxon>
        <taxon>Chironomidae</taxon>
        <taxon>Clunio</taxon>
    </lineage>
</organism>
<proteinExistence type="predicted"/>
<dbReference type="Proteomes" id="UP000183832">
    <property type="component" value="Unassembled WGS sequence"/>
</dbReference>
<keyword evidence="2" id="KW-1185">Reference proteome</keyword>
<dbReference type="EMBL" id="CVRI01000047">
    <property type="protein sequence ID" value="CRK97450.1"/>
    <property type="molecule type" value="Genomic_DNA"/>
</dbReference>
<evidence type="ECO:0000313" key="1">
    <source>
        <dbReference type="EMBL" id="CRK97450.1"/>
    </source>
</evidence>
<gene>
    <name evidence="1" type="ORF">CLUMA_CG010839</name>
</gene>